<dbReference type="Pfam" id="PF00085">
    <property type="entry name" value="Thioredoxin"/>
    <property type="match status" value="1"/>
</dbReference>
<dbReference type="SUPFAM" id="SSF52833">
    <property type="entry name" value="Thioredoxin-like"/>
    <property type="match status" value="1"/>
</dbReference>
<dbReference type="InterPro" id="IPR013766">
    <property type="entry name" value="Thioredoxin_domain"/>
</dbReference>
<proteinExistence type="inferred from homology"/>
<evidence type="ECO:0000256" key="3">
    <source>
        <dbReference type="ARBA" id="ARBA00022982"/>
    </source>
</evidence>
<sequence>MADNTKYITLTNDNFQHEVLESTMPVLVDFWAPWCGPCRMIDPIIREAATDFAGIAKVGKLNIDDYPELATEYNINAIPTLVFFQKGQVVDQIAGAVPKQAIAQRLNTLSALEAV</sequence>
<feature type="domain" description="Thioredoxin" evidence="10">
    <location>
        <begin position="1"/>
        <end position="111"/>
    </location>
</feature>
<dbReference type="InterPro" id="IPR036249">
    <property type="entry name" value="Thioredoxin-like_sf"/>
</dbReference>
<comment type="caution">
    <text evidence="11">The sequence shown here is derived from an EMBL/GenBank/DDBJ whole genome shotgun (WGS) entry which is preliminary data.</text>
</comment>
<evidence type="ECO:0000256" key="2">
    <source>
        <dbReference type="ARBA" id="ARBA00022448"/>
    </source>
</evidence>
<dbReference type="Gene3D" id="3.40.30.10">
    <property type="entry name" value="Glutaredoxin"/>
    <property type="match status" value="1"/>
</dbReference>
<evidence type="ECO:0000313" key="12">
    <source>
        <dbReference type="Proteomes" id="UP000441797"/>
    </source>
</evidence>
<evidence type="ECO:0000256" key="7">
    <source>
        <dbReference type="PIRNR" id="PIRNR000077"/>
    </source>
</evidence>
<evidence type="ECO:0000256" key="9">
    <source>
        <dbReference type="PIRSR" id="PIRSR000077-4"/>
    </source>
</evidence>
<feature type="active site" description="Nucleophile" evidence="8">
    <location>
        <position position="35"/>
    </location>
</feature>
<dbReference type="InterPro" id="IPR017937">
    <property type="entry name" value="Thioredoxin_CS"/>
</dbReference>
<dbReference type="FunFam" id="3.40.30.10:FF:000001">
    <property type="entry name" value="Thioredoxin"/>
    <property type="match status" value="1"/>
</dbReference>
<protein>
    <recommendedName>
        <fullName evidence="6 7">Thioredoxin</fullName>
    </recommendedName>
</protein>
<dbReference type="Proteomes" id="UP000441797">
    <property type="component" value="Unassembled WGS sequence"/>
</dbReference>
<accession>A0A6N8G078</accession>
<dbReference type="InterPro" id="IPR005746">
    <property type="entry name" value="Thioredoxin"/>
</dbReference>
<dbReference type="AlphaFoldDB" id="A0A6N8G078"/>
<dbReference type="PROSITE" id="PS51352">
    <property type="entry name" value="THIOREDOXIN_2"/>
    <property type="match status" value="1"/>
</dbReference>
<keyword evidence="5 9" id="KW-0676">Redox-active center</keyword>
<dbReference type="GO" id="GO:0005829">
    <property type="term" value="C:cytosol"/>
    <property type="evidence" value="ECO:0007669"/>
    <property type="project" value="TreeGrafter"/>
</dbReference>
<keyword evidence="12" id="KW-1185">Reference proteome</keyword>
<evidence type="ECO:0000256" key="6">
    <source>
        <dbReference type="NCBIfam" id="TIGR01068"/>
    </source>
</evidence>
<comment type="similarity">
    <text evidence="1 7">Belongs to the thioredoxin family.</text>
</comment>
<feature type="disulfide bond" description="Redox-active" evidence="9">
    <location>
        <begin position="35"/>
        <end position="38"/>
    </location>
</feature>
<keyword evidence="4 9" id="KW-1015">Disulfide bond</keyword>
<dbReference type="GO" id="GO:0045454">
    <property type="term" value="P:cell redox homeostasis"/>
    <property type="evidence" value="ECO:0007669"/>
    <property type="project" value="TreeGrafter"/>
</dbReference>
<dbReference type="CDD" id="cd02947">
    <property type="entry name" value="TRX_family"/>
    <property type="match status" value="1"/>
</dbReference>
<dbReference type="PANTHER" id="PTHR45663">
    <property type="entry name" value="GEO12009P1"/>
    <property type="match status" value="1"/>
</dbReference>
<dbReference type="RefSeq" id="WP_105219441.1">
    <property type="nucleotide sequence ID" value="NZ_CAWNSU010000037.1"/>
</dbReference>
<evidence type="ECO:0000256" key="8">
    <source>
        <dbReference type="PIRSR" id="PIRSR000077-1"/>
    </source>
</evidence>
<evidence type="ECO:0000256" key="5">
    <source>
        <dbReference type="ARBA" id="ARBA00023284"/>
    </source>
</evidence>
<dbReference type="NCBIfam" id="TIGR01068">
    <property type="entry name" value="thioredoxin"/>
    <property type="match status" value="1"/>
</dbReference>
<dbReference type="GO" id="GO:0015035">
    <property type="term" value="F:protein-disulfide reductase activity"/>
    <property type="evidence" value="ECO:0007669"/>
    <property type="project" value="UniProtKB-UniRule"/>
</dbReference>
<evidence type="ECO:0000256" key="4">
    <source>
        <dbReference type="ARBA" id="ARBA00023157"/>
    </source>
</evidence>
<dbReference type="PROSITE" id="PS00194">
    <property type="entry name" value="THIOREDOXIN_1"/>
    <property type="match status" value="1"/>
</dbReference>
<dbReference type="EMBL" id="NAPY01000023">
    <property type="protein sequence ID" value="MUL37566.1"/>
    <property type="molecule type" value="Genomic_DNA"/>
</dbReference>
<evidence type="ECO:0000313" key="11">
    <source>
        <dbReference type="EMBL" id="MUL37566.1"/>
    </source>
</evidence>
<feature type="site" description="Contributes to redox potential value" evidence="8">
    <location>
        <position position="37"/>
    </location>
</feature>
<feature type="site" description="Deprotonates C-terminal active site Cys" evidence="8">
    <location>
        <position position="29"/>
    </location>
</feature>
<dbReference type="PIRSF" id="PIRSF000077">
    <property type="entry name" value="Thioredoxin"/>
    <property type="match status" value="1"/>
</dbReference>
<dbReference type="PRINTS" id="PR00421">
    <property type="entry name" value="THIOREDOXIN"/>
</dbReference>
<name>A0A6N8G078_9CHRO</name>
<evidence type="ECO:0000259" key="10">
    <source>
        <dbReference type="PROSITE" id="PS51352"/>
    </source>
</evidence>
<organism evidence="11 12">
    <name type="scientific">Gloeocapsopsis dulcis AAB1 = 1H9</name>
    <dbReference type="NCBI Taxonomy" id="1433147"/>
    <lineage>
        <taxon>Bacteria</taxon>
        <taxon>Bacillati</taxon>
        <taxon>Cyanobacteriota</taxon>
        <taxon>Cyanophyceae</taxon>
        <taxon>Oscillatoriophycideae</taxon>
        <taxon>Chroococcales</taxon>
        <taxon>Chroococcaceae</taxon>
        <taxon>Gloeocapsopsis</taxon>
        <taxon>Gloeocapsopsis dulcis</taxon>
    </lineage>
</organism>
<feature type="active site" description="Nucleophile" evidence="8">
    <location>
        <position position="38"/>
    </location>
</feature>
<keyword evidence="2" id="KW-0813">Transport</keyword>
<keyword evidence="3" id="KW-0249">Electron transport</keyword>
<gene>
    <name evidence="11" type="ORF">BWI75_14830</name>
</gene>
<evidence type="ECO:0000256" key="1">
    <source>
        <dbReference type="ARBA" id="ARBA00008987"/>
    </source>
</evidence>
<feature type="site" description="Contributes to redox potential value" evidence="8">
    <location>
        <position position="36"/>
    </location>
</feature>
<dbReference type="PANTHER" id="PTHR45663:SF11">
    <property type="entry name" value="GEO12009P1"/>
    <property type="match status" value="1"/>
</dbReference>
<reference evidence="11 12" key="1">
    <citation type="journal article" date="2019" name="Front. Microbiol.">
        <title>Genomic Features for Desiccation Tolerance and Sugar Biosynthesis in the Extremophile Gloeocapsopsis sp. UTEX B3054.</title>
        <authorList>
            <person name="Urrejola C."/>
            <person name="Alcorta J."/>
            <person name="Salas L."/>
            <person name="Vasquez M."/>
            <person name="Polz M.F."/>
            <person name="Vicuna R."/>
            <person name="Diez B."/>
        </authorList>
    </citation>
    <scope>NUCLEOTIDE SEQUENCE [LARGE SCALE GENOMIC DNA]</scope>
    <source>
        <strain evidence="11 12">1H9</strain>
    </source>
</reference>
<dbReference type="OrthoDB" id="530955at2"/>